<dbReference type="Proteomes" id="UP000011770">
    <property type="component" value="Unassembled WGS sequence"/>
</dbReference>
<reference evidence="1 2" key="1">
    <citation type="submission" date="2013-01" db="EMBL/GenBank/DDBJ databases">
        <authorList>
            <person name="Harkins D.M."/>
            <person name="Durkin A.S."/>
            <person name="Brinkac L.M."/>
            <person name="Haft D.H."/>
            <person name="Selengut J.D."/>
            <person name="Sanka R."/>
            <person name="DePew J."/>
            <person name="Purushe J."/>
            <person name="Tulsiani S.M."/>
            <person name="Graham G.C."/>
            <person name="Burns M.-A."/>
            <person name="Dohnt M.F."/>
            <person name="Smythe L.D."/>
            <person name="McKay D.B."/>
            <person name="Craig S.B."/>
            <person name="Vinetz J.M."/>
            <person name="Sutton G.G."/>
            <person name="Nierman W.C."/>
            <person name="Fouts D.E."/>
        </authorList>
    </citation>
    <scope>NUCLEOTIDE SEQUENCE [LARGE SCALE GENOMIC DNA]</scope>
    <source>
        <strain evidence="1 2">LT2116</strain>
    </source>
</reference>
<dbReference type="EMBL" id="AHOR02000029">
    <property type="protein sequence ID" value="EMF81876.1"/>
    <property type="molecule type" value="Genomic_DNA"/>
</dbReference>
<comment type="caution">
    <text evidence="1">The sequence shown here is derived from an EMBL/GenBank/DDBJ whole genome shotgun (WGS) entry which is preliminary data.</text>
</comment>
<proteinExistence type="predicted"/>
<name>M3GY88_9LEPT</name>
<accession>M3GY88</accession>
<organism evidence="1 2">
    <name type="scientific">Leptospira weilii serovar Topaz str. LT2116</name>
    <dbReference type="NCBI Taxonomy" id="1088540"/>
    <lineage>
        <taxon>Bacteria</taxon>
        <taxon>Pseudomonadati</taxon>
        <taxon>Spirochaetota</taxon>
        <taxon>Spirochaetia</taxon>
        <taxon>Leptospirales</taxon>
        <taxon>Leptospiraceae</taxon>
        <taxon>Leptospira</taxon>
    </lineage>
</organism>
<protein>
    <submittedName>
        <fullName evidence="1">Uncharacterized protein</fullName>
    </submittedName>
</protein>
<dbReference type="AlphaFoldDB" id="M3GY88"/>
<evidence type="ECO:0000313" key="1">
    <source>
        <dbReference type="EMBL" id="EMF81876.1"/>
    </source>
</evidence>
<evidence type="ECO:0000313" key="2">
    <source>
        <dbReference type="Proteomes" id="UP000011770"/>
    </source>
</evidence>
<gene>
    <name evidence="1" type="ORF">LEP1GSC188_0709</name>
</gene>
<sequence length="73" mass="8748">MIDYKTNPLQTIATLYKNFFSAQNRPNFILSAHLKSPNQTIFCTYRRDYDRPIYNTFGIYPKKKNRIRIDSPK</sequence>